<comment type="function">
    <text evidence="7">Catalyzes the transfer of the diacylglyceryl group from phosphatidylglycerol to the sulfhydryl group of the N-terminal cysteine of a prolipoprotein, the first step in the formation of mature lipoproteins.</text>
</comment>
<dbReference type="Proteomes" id="UP001155110">
    <property type="component" value="Unassembled WGS sequence"/>
</dbReference>
<dbReference type="NCBIfam" id="TIGR00544">
    <property type="entry name" value="lgt"/>
    <property type="match status" value="1"/>
</dbReference>
<proteinExistence type="inferred from homology"/>
<evidence type="ECO:0000313" key="9">
    <source>
        <dbReference type="EMBL" id="MCS3710422.1"/>
    </source>
</evidence>
<keyword evidence="3 7" id="KW-0808">Transferase</keyword>
<evidence type="ECO:0000256" key="3">
    <source>
        <dbReference type="ARBA" id="ARBA00022679"/>
    </source>
</evidence>
<dbReference type="PROSITE" id="PS01311">
    <property type="entry name" value="LGT"/>
    <property type="match status" value="1"/>
</dbReference>
<evidence type="ECO:0000256" key="4">
    <source>
        <dbReference type="ARBA" id="ARBA00022692"/>
    </source>
</evidence>
<evidence type="ECO:0000256" key="7">
    <source>
        <dbReference type="HAMAP-Rule" id="MF_01147"/>
    </source>
</evidence>
<sequence length="275" mass="31290">MLLQIHWDVDPTIFRWGVLAPRWYGLLFALGFLIGFYLMRHVFEREGKPEEDLDYLLFYLLGGTIFGARLGHILFYAPGYYFSNPLEIPMIQRGGLASHGGLIGVVLAIWLYCRRREDQPFLWLLDRLAAPVALTGSLIRLGNFFNSEILGVPTDLPWGVVFERAARVRRGIEAVPLHPVQLYESICYFLVFGLLWRLYQQQGAETPRGQLVGLFFTLIFGVRIVLEFFKMRQIHFEAALPMGLSMGQLLSVPAVAVGLWLWQRASTPSSSPARA</sequence>
<dbReference type="GO" id="GO:0005886">
    <property type="term" value="C:plasma membrane"/>
    <property type="evidence" value="ECO:0007669"/>
    <property type="project" value="UniProtKB-SubCell"/>
</dbReference>
<dbReference type="GO" id="GO:0042158">
    <property type="term" value="P:lipoprotein biosynthetic process"/>
    <property type="evidence" value="ECO:0007669"/>
    <property type="project" value="UniProtKB-UniRule"/>
</dbReference>
<comment type="catalytic activity">
    <reaction evidence="7">
        <text>L-cysteinyl-[prolipoprotein] + a 1,2-diacyl-sn-glycero-3-phospho-(1'-sn-glycerol) = an S-1,2-diacyl-sn-glyceryl-L-cysteinyl-[prolipoprotein] + sn-glycerol 1-phosphate + H(+)</text>
        <dbReference type="Rhea" id="RHEA:56712"/>
        <dbReference type="Rhea" id="RHEA-COMP:14679"/>
        <dbReference type="Rhea" id="RHEA-COMP:14680"/>
        <dbReference type="ChEBI" id="CHEBI:15378"/>
        <dbReference type="ChEBI" id="CHEBI:29950"/>
        <dbReference type="ChEBI" id="CHEBI:57685"/>
        <dbReference type="ChEBI" id="CHEBI:64716"/>
        <dbReference type="ChEBI" id="CHEBI:140658"/>
        <dbReference type="EC" id="2.5.1.145"/>
    </reaction>
</comment>
<keyword evidence="4 7" id="KW-0812">Transmembrane</keyword>
<evidence type="ECO:0000256" key="1">
    <source>
        <dbReference type="ARBA" id="ARBA00007150"/>
    </source>
</evidence>
<dbReference type="EMBL" id="JANUBF010000011">
    <property type="protein sequence ID" value="MCS4036876.1"/>
    <property type="molecule type" value="Genomic_DNA"/>
</dbReference>
<dbReference type="PANTHER" id="PTHR30589">
    <property type="entry name" value="PROLIPOPROTEIN DIACYLGLYCERYL TRANSFERASE"/>
    <property type="match status" value="1"/>
</dbReference>
<dbReference type="EMBL" id="JANUBB010000013">
    <property type="protein sequence ID" value="MCS3952886.1"/>
    <property type="molecule type" value="Genomic_DNA"/>
</dbReference>
<dbReference type="AlphaFoldDB" id="A0A840D8T8"/>
<dbReference type="EMBL" id="JANTYZ010000003">
    <property type="protein sequence ID" value="MCS3865092.1"/>
    <property type="molecule type" value="Genomic_DNA"/>
</dbReference>
<dbReference type="EMBL" id="JANUAU010000008">
    <property type="protein sequence ID" value="MCS3678618.1"/>
    <property type="molecule type" value="Genomic_DNA"/>
</dbReference>
<feature type="transmembrane region" description="Helical" evidence="7">
    <location>
        <begin position="241"/>
        <end position="262"/>
    </location>
</feature>
<evidence type="ECO:0000256" key="5">
    <source>
        <dbReference type="ARBA" id="ARBA00022989"/>
    </source>
</evidence>
<protein>
    <recommendedName>
        <fullName evidence="7">Phosphatidylglycerol--prolipoprotein diacylglyceryl transferase</fullName>
        <ecNumber evidence="7">2.5.1.145</ecNumber>
    </recommendedName>
</protein>
<evidence type="ECO:0000313" key="14">
    <source>
        <dbReference type="Proteomes" id="UP001155034"/>
    </source>
</evidence>
<dbReference type="InterPro" id="IPR001640">
    <property type="entry name" value="Lgt"/>
</dbReference>
<dbReference type="EC" id="2.5.1.145" evidence="7"/>
<comment type="similarity">
    <text evidence="1 7">Belongs to the Lgt family.</text>
</comment>
<dbReference type="Proteomes" id="UP001155057">
    <property type="component" value="Unassembled WGS sequence"/>
</dbReference>
<accession>A0A840D8T8</accession>
<reference evidence="10" key="1">
    <citation type="submission" date="2022-08" db="EMBL/GenBank/DDBJ databases">
        <title>Genomic Encyclopedia of Type Strains, Phase V (KMG-V): Genome sequencing to study the core and pangenomes of soil and plant-associated prokaryotes.</title>
        <authorList>
            <person name="Whitman W."/>
        </authorList>
    </citation>
    <scope>NUCLEOTIDE SEQUENCE</scope>
    <source>
        <strain evidence="8">0</strain>
        <strain evidence="10">SP2016B</strain>
        <strain evidence="11">SP2017</strain>
        <strain evidence="13">SP3002</strain>
        <strain evidence="12">SP3012</strain>
        <strain evidence="9">SP3049</strain>
    </source>
</reference>
<dbReference type="Proteomes" id="UP001155010">
    <property type="component" value="Unassembled WGS sequence"/>
</dbReference>
<gene>
    <name evidence="7" type="primary">lgt</name>
    <name evidence="9" type="ORF">GGP61_002032</name>
    <name evidence="8" type="ORF">GGP71_002557</name>
    <name evidence="10" type="ORF">GGP82_001641</name>
    <name evidence="11" type="ORF">GGP83_002859</name>
    <name evidence="13" type="ORF">GGP99_000069</name>
    <name evidence="12" type="ORF">GGQ01_001946</name>
</gene>
<comment type="pathway">
    <text evidence="7">Protein modification; lipoprotein biosynthesis (diacylglyceryl transfer).</text>
</comment>
<evidence type="ECO:0000313" key="10">
    <source>
        <dbReference type="EMBL" id="MCS3865092.1"/>
    </source>
</evidence>
<feature type="transmembrane region" description="Helical" evidence="7">
    <location>
        <begin position="96"/>
        <end position="113"/>
    </location>
</feature>
<feature type="transmembrane region" description="Helical" evidence="7">
    <location>
        <begin position="55"/>
        <end position="76"/>
    </location>
</feature>
<keyword evidence="5 7" id="KW-1133">Transmembrane helix</keyword>
<dbReference type="GeneID" id="83727912"/>
<evidence type="ECO:0000313" key="8">
    <source>
        <dbReference type="EMBL" id="MCS3678618.1"/>
    </source>
</evidence>
<dbReference type="PANTHER" id="PTHR30589:SF0">
    <property type="entry name" value="PHOSPHATIDYLGLYCEROL--PROLIPOPROTEIN DIACYLGLYCERYL TRANSFERASE"/>
    <property type="match status" value="1"/>
</dbReference>
<evidence type="ECO:0000313" key="13">
    <source>
        <dbReference type="EMBL" id="MCS4156138.1"/>
    </source>
</evidence>
<feature type="transmembrane region" description="Helical" evidence="7">
    <location>
        <begin position="180"/>
        <end position="199"/>
    </location>
</feature>
<keyword evidence="2 7" id="KW-1003">Cell membrane</keyword>
<comment type="subcellular location">
    <subcellularLocation>
        <location evidence="7">Cell membrane</location>
        <topology evidence="7">Multi-pass membrane protein</topology>
    </subcellularLocation>
</comment>
<evidence type="ECO:0000256" key="6">
    <source>
        <dbReference type="ARBA" id="ARBA00023136"/>
    </source>
</evidence>
<feature type="transmembrane region" description="Helical" evidence="7">
    <location>
        <begin position="211"/>
        <end position="229"/>
    </location>
</feature>
<dbReference type="RefSeq" id="WP_011403744.1">
    <property type="nucleotide sequence ID" value="NZ_CALTRY010000025.1"/>
</dbReference>
<dbReference type="OMA" id="FRGMAIH"/>
<name>A0A840D8T8_9BACT</name>
<feature type="transmembrane region" description="Helical" evidence="7">
    <location>
        <begin position="23"/>
        <end position="43"/>
    </location>
</feature>
<dbReference type="Proteomes" id="UP001155040">
    <property type="component" value="Unassembled WGS sequence"/>
</dbReference>
<feature type="binding site" evidence="7">
    <location>
        <position position="140"/>
    </location>
    <ligand>
        <name>a 1,2-diacyl-sn-glycero-3-phospho-(1'-sn-glycerol)</name>
        <dbReference type="ChEBI" id="CHEBI:64716"/>
    </ligand>
</feature>
<dbReference type="Proteomes" id="UP001155034">
    <property type="component" value="Unassembled WGS sequence"/>
</dbReference>
<comment type="caution">
    <text evidence="10">The sequence shown here is derived from an EMBL/GenBank/DDBJ whole genome shotgun (WGS) entry which is preliminary data.</text>
</comment>
<dbReference type="EMBL" id="JANTZM010000001">
    <property type="protein sequence ID" value="MCS4156138.1"/>
    <property type="molecule type" value="Genomic_DNA"/>
</dbReference>
<evidence type="ECO:0000256" key="2">
    <source>
        <dbReference type="ARBA" id="ARBA00022475"/>
    </source>
</evidence>
<dbReference type="HAMAP" id="MF_01147">
    <property type="entry name" value="Lgt"/>
    <property type="match status" value="1"/>
</dbReference>
<organism evidence="10 14">
    <name type="scientific">Salinibacter ruber</name>
    <dbReference type="NCBI Taxonomy" id="146919"/>
    <lineage>
        <taxon>Bacteria</taxon>
        <taxon>Pseudomonadati</taxon>
        <taxon>Rhodothermota</taxon>
        <taxon>Rhodothermia</taxon>
        <taxon>Rhodothermales</taxon>
        <taxon>Salinibacteraceae</taxon>
        <taxon>Salinibacter</taxon>
    </lineage>
</organism>
<evidence type="ECO:0000313" key="12">
    <source>
        <dbReference type="EMBL" id="MCS4036876.1"/>
    </source>
</evidence>
<keyword evidence="6 7" id="KW-0472">Membrane</keyword>
<dbReference type="GO" id="GO:0008961">
    <property type="term" value="F:phosphatidylglycerol-prolipoprotein diacylglyceryl transferase activity"/>
    <property type="evidence" value="ECO:0007669"/>
    <property type="project" value="UniProtKB-UniRule"/>
</dbReference>
<dbReference type="Pfam" id="PF01790">
    <property type="entry name" value="LGT"/>
    <property type="match status" value="1"/>
</dbReference>
<dbReference type="Proteomes" id="UP001155027">
    <property type="component" value="Unassembled WGS sequence"/>
</dbReference>
<dbReference type="EMBL" id="JANUAE010000006">
    <property type="protein sequence ID" value="MCS3710422.1"/>
    <property type="molecule type" value="Genomic_DNA"/>
</dbReference>
<evidence type="ECO:0000313" key="11">
    <source>
        <dbReference type="EMBL" id="MCS3952886.1"/>
    </source>
</evidence>